<dbReference type="PATRIC" id="fig|1339316.3.peg.3713"/>
<dbReference type="InterPro" id="IPR010131">
    <property type="entry name" value="MdtP/NodT-like"/>
</dbReference>
<feature type="signal peptide" evidence="2">
    <location>
        <begin position="1"/>
        <end position="21"/>
    </location>
</feature>
<dbReference type="PANTHER" id="PTHR30203">
    <property type="entry name" value="OUTER MEMBRANE CATION EFFLUX PROTEIN"/>
    <property type="match status" value="1"/>
</dbReference>
<proteinExistence type="inferred from homology"/>
<reference evidence="4 5" key="1">
    <citation type="submission" date="2014-02" db="EMBL/GenBank/DDBJ databases">
        <authorList>
            <person name="Sears C."/>
            <person name="Carroll K."/>
            <person name="Sack B.R."/>
            <person name="Qadri F."/>
            <person name="Myers L.L."/>
            <person name="Chung G.-T."/>
            <person name="Escheverria P."/>
            <person name="Fraser C.M."/>
            <person name="Sadzewicz L."/>
            <person name="Shefchek K.A."/>
            <person name="Tallon L."/>
            <person name="Das S.P."/>
            <person name="Daugherty S."/>
            <person name="Mongodin E.F."/>
        </authorList>
    </citation>
    <scope>NUCLEOTIDE SEQUENCE [LARGE SCALE GENOMIC DNA]</scope>
    <source>
        <strain evidence="4">3998T</strain>
        <strain evidence="5">3998T(B)3</strain>
    </source>
</reference>
<comment type="subcellular location">
    <subcellularLocation>
        <location evidence="2">Cell membrane</location>
        <topology evidence="2">Lipid-anchor</topology>
    </subcellularLocation>
</comment>
<dbReference type="InterPro" id="IPR003423">
    <property type="entry name" value="OMP_efflux"/>
</dbReference>
<dbReference type="EMBL" id="JGDB01000252">
    <property type="protein sequence ID" value="EXY89416.1"/>
    <property type="molecule type" value="Genomic_DNA"/>
</dbReference>
<accession>A0A015V2A3</accession>
<dbReference type="RefSeq" id="WP_005790315.1">
    <property type="nucleotide sequence ID" value="NZ_JGDB01000252.1"/>
</dbReference>
<dbReference type="AlphaFoldDB" id="A0A015V2A3"/>
<dbReference type="NCBIfam" id="TIGR01845">
    <property type="entry name" value="outer_NodT"/>
    <property type="match status" value="1"/>
</dbReference>
<protein>
    <submittedName>
        <fullName evidence="4">Efflux transporter, outer membrane factor (OMF) lipo, NodT family protein</fullName>
    </submittedName>
</protein>
<dbReference type="PANTHER" id="PTHR30203:SF33">
    <property type="entry name" value="BLR4455 PROTEIN"/>
    <property type="match status" value="1"/>
</dbReference>
<keyword evidence="2" id="KW-0732">Signal</keyword>
<keyword evidence="2" id="KW-0564">Palmitate</keyword>
<dbReference type="SUPFAM" id="SSF56954">
    <property type="entry name" value="Outer membrane efflux proteins (OEP)"/>
    <property type="match status" value="1"/>
</dbReference>
<dbReference type="Pfam" id="PF02321">
    <property type="entry name" value="OEP"/>
    <property type="match status" value="2"/>
</dbReference>
<keyword evidence="2" id="KW-0812">Transmembrane</keyword>
<dbReference type="PROSITE" id="PS51257">
    <property type="entry name" value="PROKAR_LIPOPROTEIN"/>
    <property type="match status" value="1"/>
</dbReference>
<dbReference type="Proteomes" id="UP000020773">
    <property type="component" value="Unassembled WGS sequence"/>
</dbReference>
<evidence type="ECO:0000313" key="5">
    <source>
        <dbReference type="Proteomes" id="UP000020773"/>
    </source>
</evidence>
<evidence type="ECO:0000313" key="3">
    <source>
        <dbReference type="EMBL" id="EXY89387.1"/>
    </source>
</evidence>
<comment type="similarity">
    <text evidence="1 2">Belongs to the outer membrane factor (OMF) (TC 1.B.17) family.</text>
</comment>
<evidence type="ECO:0000256" key="1">
    <source>
        <dbReference type="ARBA" id="ARBA00007613"/>
    </source>
</evidence>
<name>A0A015V2A3_BACFG</name>
<dbReference type="GO" id="GO:0005886">
    <property type="term" value="C:plasma membrane"/>
    <property type="evidence" value="ECO:0007669"/>
    <property type="project" value="UniProtKB-SubCell"/>
</dbReference>
<keyword evidence="2" id="KW-1134">Transmembrane beta strand</keyword>
<gene>
    <name evidence="4" type="ORF">M125_3930</name>
    <name evidence="3" type="ORF">M125_3954</name>
</gene>
<organism evidence="4 5">
    <name type="scientific">Bacteroides fragilis str. 3998T(B)3</name>
    <dbReference type="NCBI Taxonomy" id="1339316"/>
    <lineage>
        <taxon>Bacteria</taxon>
        <taxon>Pseudomonadati</taxon>
        <taxon>Bacteroidota</taxon>
        <taxon>Bacteroidia</taxon>
        <taxon>Bacteroidales</taxon>
        <taxon>Bacteroidaceae</taxon>
        <taxon>Bacteroides</taxon>
    </lineage>
</organism>
<dbReference type="GO" id="GO:0015562">
    <property type="term" value="F:efflux transmembrane transporter activity"/>
    <property type="evidence" value="ECO:0007669"/>
    <property type="project" value="InterPro"/>
</dbReference>
<feature type="chain" id="PRO_5007352839" evidence="2">
    <location>
        <begin position="22"/>
        <end position="475"/>
    </location>
</feature>
<evidence type="ECO:0000313" key="4">
    <source>
        <dbReference type="EMBL" id="EXY89416.1"/>
    </source>
</evidence>
<evidence type="ECO:0000256" key="2">
    <source>
        <dbReference type="RuleBase" id="RU362097"/>
    </source>
</evidence>
<dbReference type="Gene3D" id="2.20.200.10">
    <property type="entry name" value="Outer membrane efflux proteins (OEP)"/>
    <property type="match status" value="1"/>
</dbReference>
<dbReference type="Gene3D" id="1.20.1600.10">
    <property type="entry name" value="Outer membrane efflux proteins (OEP)"/>
    <property type="match status" value="1"/>
</dbReference>
<keyword evidence="2" id="KW-0472">Membrane</keyword>
<comment type="caution">
    <text evidence="4">The sequence shown here is derived from an EMBL/GenBank/DDBJ whole genome shotgun (WGS) entry which is preliminary data.</text>
</comment>
<sequence length="475" mass="51395">MKKLIISLAAILALSSCGIYSKYKPVTEIPDGLYGHGGTDTPGLTSADPEIQRSDTAANFGNLSWREVFTDPYLRVLIDSALVRNTDLRTAHLRVKEAEATLLSARLSYLPAFSLSPQGTASSFDGGKATQTYSLPVSASWEIDIFGRLTNAKRRAQAVVAQSRDYEQAVQTQLIAAVANNYFTLLMLDAQIEISTATEAAWKESVATTRAMKAAGMVTEAALSQTEATYYNICTTLLDLQEQLNQAENALSLLLADVPHRIPRGRLADQQLPENLSVGVPLQILSNRPDVRSAEQSLAQAFYTTNAARSAFYPSITLSGSAGWTNSAGAMIVNPGKFLATAVASLTQPLFNRGANIAQLRIAKAQQEEARLSFEQTLLNAGSEVNNALVQYQTARDKSAYFNRQVASLENAARSTQLLMKHGNTTYLEVLTAQQTLLNAQLSQVANRFTEIQGVITLYQALGGGRETASGERNS</sequence>
<dbReference type="EMBL" id="JGDB01000253">
    <property type="protein sequence ID" value="EXY89387.1"/>
    <property type="molecule type" value="Genomic_DNA"/>
</dbReference>
<keyword evidence="2" id="KW-0449">Lipoprotein</keyword>